<evidence type="ECO:0000313" key="1">
    <source>
        <dbReference type="EMBL" id="KAH3822984.1"/>
    </source>
</evidence>
<gene>
    <name evidence="1" type="ORF">DPMN_124778</name>
</gene>
<dbReference type="Proteomes" id="UP000828390">
    <property type="component" value="Unassembled WGS sequence"/>
</dbReference>
<dbReference type="EMBL" id="JAIWYP010000005">
    <property type="protein sequence ID" value="KAH3822984.1"/>
    <property type="molecule type" value="Genomic_DNA"/>
</dbReference>
<proteinExistence type="predicted"/>
<name>A0A9D4GT85_DREPO</name>
<evidence type="ECO:0000313" key="2">
    <source>
        <dbReference type="Proteomes" id="UP000828390"/>
    </source>
</evidence>
<comment type="caution">
    <text evidence="1">The sequence shown here is derived from an EMBL/GenBank/DDBJ whole genome shotgun (WGS) entry which is preliminary data.</text>
</comment>
<reference evidence="1" key="1">
    <citation type="journal article" date="2019" name="bioRxiv">
        <title>The Genome of the Zebra Mussel, Dreissena polymorpha: A Resource for Invasive Species Research.</title>
        <authorList>
            <person name="McCartney M.A."/>
            <person name="Auch B."/>
            <person name="Kono T."/>
            <person name="Mallez S."/>
            <person name="Zhang Y."/>
            <person name="Obille A."/>
            <person name="Becker A."/>
            <person name="Abrahante J.E."/>
            <person name="Garbe J."/>
            <person name="Badalamenti J.P."/>
            <person name="Herman A."/>
            <person name="Mangelson H."/>
            <person name="Liachko I."/>
            <person name="Sullivan S."/>
            <person name="Sone E.D."/>
            <person name="Koren S."/>
            <person name="Silverstein K.A.T."/>
            <person name="Beckman K.B."/>
            <person name="Gohl D.M."/>
        </authorList>
    </citation>
    <scope>NUCLEOTIDE SEQUENCE</scope>
    <source>
        <strain evidence="1">Duluth1</strain>
        <tissue evidence="1">Whole animal</tissue>
    </source>
</reference>
<accession>A0A9D4GT85</accession>
<dbReference type="AlphaFoldDB" id="A0A9D4GT85"/>
<protein>
    <submittedName>
        <fullName evidence="1">Uncharacterized protein</fullName>
    </submittedName>
</protein>
<organism evidence="1 2">
    <name type="scientific">Dreissena polymorpha</name>
    <name type="common">Zebra mussel</name>
    <name type="synonym">Mytilus polymorpha</name>
    <dbReference type="NCBI Taxonomy" id="45954"/>
    <lineage>
        <taxon>Eukaryota</taxon>
        <taxon>Metazoa</taxon>
        <taxon>Spiralia</taxon>
        <taxon>Lophotrochozoa</taxon>
        <taxon>Mollusca</taxon>
        <taxon>Bivalvia</taxon>
        <taxon>Autobranchia</taxon>
        <taxon>Heteroconchia</taxon>
        <taxon>Euheterodonta</taxon>
        <taxon>Imparidentia</taxon>
        <taxon>Neoheterodontei</taxon>
        <taxon>Myida</taxon>
        <taxon>Dreissenoidea</taxon>
        <taxon>Dreissenidae</taxon>
        <taxon>Dreissena</taxon>
    </lineage>
</organism>
<sequence>MNIAWKLPAKQSERNPAEVARNINLLKKDIMTFATRRMMKEFIDMYSKANVQSVVLRNMYHFLTDFEYTPHTEDQSEVDDRFMKFLVEAEDCELIYDLRKDNGRPNDPKFEPFWEALQKLIDETSAVHESS</sequence>
<reference evidence="1" key="2">
    <citation type="submission" date="2020-11" db="EMBL/GenBank/DDBJ databases">
        <authorList>
            <person name="McCartney M.A."/>
            <person name="Auch B."/>
            <person name="Kono T."/>
            <person name="Mallez S."/>
            <person name="Becker A."/>
            <person name="Gohl D.M."/>
            <person name="Silverstein K.A.T."/>
            <person name="Koren S."/>
            <person name="Bechman K.B."/>
            <person name="Herman A."/>
            <person name="Abrahante J.E."/>
            <person name="Garbe J."/>
        </authorList>
    </citation>
    <scope>NUCLEOTIDE SEQUENCE</scope>
    <source>
        <strain evidence="1">Duluth1</strain>
        <tissue evidence="1">Whole animal</tissue>
    </source>
</reference>
<keyword evidence="2" id="KW-1185">Reference proteome</keyword>